<sequence>MEEKSLQVKINDNLKRKRKMCQANVVNNVQVAMHLILEFGSKHCHWPNEKPEGEPHA</sequence>
<reference evidence="1" key="2">
    <citation type="journal article" date="2015" name="Fish Shellfish Immunol.">
        <title>Early steps in the European eel (Anguilla anguilla)-Vibrio vulnificus interaction in the gills: Role of the RtxA13 toxin.</title>
        <authorList>
            <person name="Callol A."/>
            <person name="Pajuelo D."/>
            <person name="Ebbesson L."/>
            <person name="Teles M."/>
            <person name="MacKenzie S."/>
            <person name="Amaro C."/>
        </authorList>
    </citation>
    <scope>NUCLEOTIDE SEQUENCE</scope>
</reference>
<name>A0A0E9PZN3_ANGAN</name>
<dbReference type="EMBL" id="GBXM01098628">
    <property type="protein sequence ID" value="JAH09949.1"/>
    <property type="molecule type" value="Transcribed_RNA"/>
</dbReference>
<accession>A0A0E9PZN3</accession>
<proteinExistence type="predicted"/>
<dbReference type="AlphaFoldDB" id="A0A0E9PZN3"/>
<reference evidence="1" key="1">
    <citation type="submission" date="2014-11" db="EMBL/GenBank/DDBJ databases">
        <authorList>
            <person name="Amaro Gonzalez C."/>
        </authorList>
    </citation>
    <scope>NUCLEOTIDE SEQUENCE</scope>
</reference>
<protein>
    <submittedName>
        <fullName evidence="1">Uncharacterized protein</fullName>
    </submittedName>
</protein>
<organism evidence="1">
    <name type="scientific">Anguilla anguilla</name>
    <name type="common">European freshwater eel</name>
    <name type="synonym">Muraena anguilla</name>
    <dbReference type="NCBI Taxonomy" id="7936"/>
    <lineage>
        <taxon>Eukaryota</taxon>
        <taxon>Metazoa</taxon>
        <taxon>Chordata</taxon>
        <taxon>Craniata</taxon>
        <taxon>Vertebrata</taxon>
        <taxon>Euteleostomi</taxon>
        <taxon>Actinopterygii</taxon>
        <taxon>Neopterygii</taxon>
        <taxon>Teleostei</taxon>
        <taxon>Anguilliformes</taxon>
        <taxon>Anguillidae</taxon>
        <taxon>Anguilla</taxon>
    </lineage>
</organism>
<evidence type="ECO:0000313" key="1">
    <source>
        <dbReference type="EMBL" id="JAH09949.1"/>
    </source>
</evidence>